<evidence type="ECO:0000313" key="1">
    <source>
        <dbReference type="EMBL" id="KAF9935659.1"/>
    </source>
</evidence>
<evidence type="ECO:0000313" key="2">
    <source>
        <dbReference type="Proteomes" id="UP000738359"/>
    </source>
</evidence>
<comment type="caution">
    <text evidence="1">The sequence shown here is derived from an EMBL/GenBank/DDBJ whole genome shotgun (WGS) entry which is preliminary data.</text>
</comment>
<proteinExistence type="predicted"/>
<evidence type="ECO:0008006" key="3">
    <source>
        <dbReference type="Google" id="ProtNLM"/>
    </source>
</evidence>
<reference evidence="1" key="1">
    <citation type="journal article" date="2020" name="Fungal Divers.">
        <title>Resolving the Mortierellaceae phylogeny through synthesis of multi-gene phylogenetics and phylogenomics.</title>
        <authorList>
            <person name="Vandepol N."/>
            <person name="Liber J."/>
            <person name="Desiro A."/>
            <person name="Na H."/>
            <person name="Kennedy M."/>
            <person name="Barry K."/>
            <person name="Grigoriev I.V."/>
            <person name="Miller A.N."/>
            <person name="O'Donnell K."/>
            <person name="Stajich J.E."/>
            <person name="Bonito G."/>
        </authorList>
    </citation>
    <scope>NUCLEOTIDE SEQUENCE</scope>
    <source>
        <strain evidence="1">CK1249</strain>
    </source>
</reference>
<name>A0A9P6INW6_MORAP</name>
<sequence length="119" mass="13606">MPDQDVTSNIMSNIAIVTPPYFRPGDDPLDWLQTFKRAIKANGWTDTRALGMASAMMNEAAESAFEPPIDDLTTFKQFEEAFLLIFQLTDYKKNALQQARSYRQADDEDVEIFISNMMK</sequence>
<dbReference type="OrthoDB" id="10395499at2759"/>
<dbReference type="EMBL" id="JAAAHY010004012">
    <property type="protein sequence ID" value="KAF9935659.1"/>
    <property type="molecule type" value="Genomic_DNA"/>
</dbReference>
<accession>A0A9P6INW6</accession>
<gene>
    <name evidence="1" type="ORF">BGZ70_006907</name>
</gene>
<dbReference type="Proteomes" id="UP000738359">
    <property type="component" value="Unassembled WGS sequence"/>
</dbReference>
<dbReference type="AlphaFoldDB" id="A0A9P6INW6"/>
<keyword evidence="2" id="KW-1185">Reference proteome</keyword>
<feature type="non-terminal residue" evidence="1">
    <location>
        <position position="119"/>
    </location>
</feature>
<protein>
    <recommendedName>
        <fullName evidence="3">Retrotransposon gag domain-containing protein</fullName>
    </recommendedName>
</protein>
<organism evidence="1 2">
    <name type="scientific">Mortierella alpina</name>
    <name type="common">Oleaginous fungus</name>
    <name type="synonym">Mortierella renispora</name>
    <dbReference type="NCBI Taxonomy" id="64518"/>
    <lineage>
        <taxon>Eukaryota</taxon>
        <taxon>Fungi</taxon>
        <taxon>Fungi incertae sedis</taxon>
        <taxon>Mucoromycota</taxon>
        <taxon>Mortierellomycotina</taxon>
        <taxon>Mortierellomycetes</taxon>
        <taxon>Mortierellales</taxon>
        <taxon>Mortierellaceae</taxon>
        <taxon>Mortierella</taxon>
    </lineage>
</organism>